<organism evidence="1">
    <name type="scientific">Megavirus chiliensis</name>
    <dbReference type="NCBI Taxonomy" id="1094892"/>
    <lineage>
        <taxon>Viruses</taxon>
        <taxon>Varidnaviria</taxon>
        <taxon>Bamfordvirae</taxon>
        <taxon>Nucleocytoviricota</taxon>
        <taxon>Megaviricetes</taxon>
        <taxon>Imitervirales</taxon>
        <taxon>Mimiviridae</taxon>
        <taxon>Megamimivirinae</taxon>
        <taxon>Megavirus</taxon>
        <taxon>Megavirus chilense</taxon>
    </lineage>
</organism>
<gene>
    <name evidence="1" type="primary">mg226</name>
</gene>
<name>G5CRQ2_9VIRU</name>
<accession>G5CRQ2</accession>
<dbReference type="EMBL" id="JN258408">
    <property type="protein sequence ID" value="AEQ33323.1"/>
    <property type="molecule type" value="Genomic_DNA"/>
</dbReference>
<dbReference type="GeneID" id="11257624"/>
<protein>
    <submittedName>
        <fullName evidence="1">Uncharacterized protein mg226</fullName>
    </submittedName>
</protein>
<evidence type="ECO:0000313" key="1">
    <source>
        <dbReference type="EMBL" id="AEQ33323.1"/>
    </source>
</evidence>
<dbReference type="KEGG" id="vg:11257624"/>
<reference evidence="1" key="1">
    <citation type="journal article" date="2011" name="Proc. Natl. Acad. Sci. U.S.A.">
        <title>Distant Mimivirus relative with a larger genome highlights the fundamental features of Megaviridae.</title>
        <authorList>
            <person name="Arslan D."/>
            <person name="Legendre M."/>
            <person name="Seltzer V."/>
            <person name="Abergel C."/>
            <person name="Claverie J.M."/>
        </authorList>
    </citation>
    <scope>NUCLEOTIDE SEQUENCE [LARGE SCALE GENOMIC DNA]</scope>
</reference>
<proteinExistence type="predicted"/>
<dbReference type="RefSeq" id="YP_004894277.1">
    <property type="nucleotide sequence ID" value="NC_016072.1"/>
</dbReference>
<sequence>MHILDYLKDYDKMSFMTSKEYYDFRNHVNYTARKNLYETNNYTI</sequence>